<dbReference type="KEGG" id="rge:RGE_45820"/>
<proteinExistence type="predicted"/>
<dbReference type="PATRIC" id="fig|983917.3.peg.4463"/>
<dbReference type="HOGENOM" id="CLU_1814388_0_0_4"/>
<feature type="chain" id="PRO_5003629371" evidence="1">
    <location>
        <begin position="21"/>
        <end position="142"/>
    </location>
</feature>
<organism evidence="2 3">
    <name type="scientific">Rubrivivax gelatinosus (strain NBRC 100245 / IL144)</name>
    <dbReference type="NCBI Taxonomy" id="983917"/>
    <lineage>
        <taxon>Bacteria</taxon>
        <taxon>Pseudomonadati</taxon>
        <taxon>Pseudomonadota</taxon>
        <taxon>Betaproteobacteria</taxon>
        <taxon>Burkholderiales</taxon>
        <taxon>Sphaerotilaceae</taxon>
        <taxon>Rubrivivax</taxon>
    </lineage>
</organism>
<dbReference type="EMBL" id="AP012320">
    <property type="protein sequence ID" value="BAL97915.1"/>
    <property type="molecule type" value="Genomic_DNA"/>
</dbReference>
<evidence type="ECO:0000313" key="3">
    <source>
        <dbReference type="Proteomes" id="UP000007883"/>
    </source>
</evidence>
<reference evidence="2 3" key="1">
    <citation type="journal article" date="2012" name="J. Bacteriol.">
        <title>Complete genome sequence of phototrophic betaproteobacterium Rubrivivax gelatinosus IL144.</title>
        <authorList>
            <person name="Nagashima S."/>
            <person name="Kamimura A."/>
            <person name="Shimizu T."/>
            <person name="Nakamura-isaki S."/>
            <person name="Aono E."/>
            <person name="Sakamoto K."/>
            <person name="Ichikawa N."/>
            <person name="Nakazawa H."/>
            <person name="Sekine M."/>
            <person name="Yamazaki S."/>
            <person name="Fujita N."/>
            <person name="Shimada K."/>
            <person name="Hanada S."/>
            <person name="Nagashima K.V.P."/>
        </authorList>
    </citation>
    <scope>NUCLEOTIDE SEQUENCE [LARGE SCALE GENOMIC DNA]</scope>
    <source>
        <strain evidence="3">NBRC 100245 / IL144</strain>
    </source>
</reference>
<evidence type="ECO:0000256" key="1">
    <source>
        <dbReference type="SAM" id="SignalP"/>
    </source>
</evidence>
<sequence length="142" mass="15167">MTRALLCAAVLAVAAPFASAATAPSYDIEDFSTAALIDKPTVMAAWKEALPAERLTKLYPKSKWGFLSQVEGGVVDGKLCVVTARVTLLPKTTPTRRFVWEPAKSSTVFDGRPVATPAECSALAQERLKDALRSLVSSLVKS</sequence>
<evidence type="ECO:0000313" key="2">
    <source>
        <dbReference type="EMBL" id="BAL97915.1"/>
    </source>
</evidence>
<keyword evidence="3" id="KW-1185">Reference proteome</keyword>
<accession>I0HY28</accession>
<keyword evidence="1" id="KW-0732">Signal</keyword>
<gene>
    <name evidence="2" type="ordered locus">RGE_45820</name>
</gene>
<dbReference type="RefSeq" id="WP_014430763.1">
    <property type="nucleotide sequence ID" value="NC_017075.1"/>
</dbReference>
<dbReference type="Proteomes" id="UP000007883">
    <property type="component" value="Chromosome"/>
</dbReference>
<dbReference type="AlphaFoldDB" id="I0HY28"/>
<protein>
    <submittedName>
        <fullName evidence="2">Uncharacterized protein</fullName>
    </submittedName>
</protein>
<feature type="signal peptide" evidence="1">
    <location>
        <begin position="1"/>
        <end position="20"/>
    </location>
</feature>
<name>I0HY28_RUBGI</name>